<evidence type="ECO:0008006" key="4">
    <source>
        <dbReference type="Google" id="ProtNLM"/>
    </source>
</evidence>
<feature type="transmembrane region" description="Helical" evidence="1">
    <location>
        <begin position="85"/>
        <end position="106"/>
    </location>
</feature>
<feature type="transmembrane region" description="Helical" evidence="1">
    <location>
        <begin position="488"/>
        <end position="510"/>
    </location>
</feature>
<reference evidence="2 3" key="1">
    <citation type="submission" date="2013-12" db="EMBL/GenBank/DDBJ databases">
        <title>Annotated genome of Streptomyces scopuliridis.</title>
        <authorList>
            <person name="Olson J.B."/>
        </authorList>
    </citation>
    <scope>NUCLEOTIDE SEQUENCE [LARGE SCALE GENOMIC DNA]</scope>
    <source>
        <strain evidence="2 3">RB72</strain>
    </source>
</reference>
<keyword evidence="1" id="KW-1133">Transmembrane helix</keyword>
<feature type="transmembrane region" description="Helical" evidence="1">
    <location>
        <begin position="112"/>
        <end position="134"/>
    </location>
</feature>
<name>A0A2T7SP04_9ACTN</name>
<dbReference type="RefSeq" id="WP_030352474.1">
    <property type="nucleotide sequence ID" value="NZ_AZSP01000384.1"/>
</dbReference>
<gene>
    <name evidence="2" type="ORF">Y717_10730</name>
</gene>
<dbReference type="EMBL" id="AZSP01000384">
    <property type="protein sequence ID" value="PVE04662.1"/>
    <property type="molecule type" value="Genomic_DNA"/>
</dbReference>
<dbReference type="InterPro" id="IPR016024">
    <property type="entry name" value="ARM-type_fold"/>
</dbReference>
<comment type="caution">
    <text evidence="2">The sequence shown here is derived from an EMBL/GenBank/DDBJ whole genome shotgun (WGS) entry which is preliminary data.</text>
</comment>
<keyword evidence="1" id="KW-0472">Membrane</keyword>
<keyword evidence="3" id="KW-1185">Reference proteome</keyword>
<dbReference type="AlphaFoldDB" id="A0A2T7SP04"/>
<sequence>MAGDDPDLTGRLRLDLSGLISGLRRARAVTRRETSRMVRDANGRLRDIDTGRFVSDVQRTSLSLAGLLTGLRTGLGRVAGMIGSLGRLAAPFAAAGAAAGSLLPLLASVGTALAQIAPAAALAVSGVLAIGLAVGTLKLAMSGVGDAVTAALDPSDPEAYAKALEGLAPAARSFVGVIREMQPAFESLQRAVQQRVFAGLDKQLTATGKVALPVLRQSLLDTAGSLNAMGRGVLTAARGLAKDGTLGTALKGATSGLKEFERAPGQIVTALGQIGAAAAPAFARVSKAGGSALDRLAAKITAAFESGGMERAIEQAINLFAQLGRVAGNIGGIIGNVFGGLTASGQGLFGTLEQITGALKDATATPGFQRALQALSQTMGVVAQTVAPLLGQALGVLGPVIEALAGPAQQLVRTLGDGLSRVMTALGPVLVAVAGAVGDLVVALLPVIDLAADLAVALLPALVPLFQNLGLIIQQLAPFIQQLAENIAAQLVPILGAIGPILSLILPQFVELAERLFPLLTETLLQLQPSLLKLSTALAGLLISLAPIIAKFLEFQVALLDKLLPAVQPIIDIILKLANWALTTLADIINRYIIPTINTLVALFNGDFRGAIRGAVTVVSNMTTDAKARFEDMRRKSVQVVTSMVTEIPAAGRRMAVGFATALISMVTDATKQIQGLPGRIRSAFPAAEGILRLAGQGIIRGLIAGIESMIPSLSGVFAGITSRIPDWKGPKKKDAALLTPAGKSIIKGLIAGIDASTASLKSKLNSVTTVIERAISINSGNRKKISGLGSLLARVAKDNTRLLSLAKSRDAVAAKLKTAQKALDDAVKARSKAAADFTSGILGEANITTGFSLVNSVTAITVGLQQAVKKTQAFAANLAKLKAAGLRGDLLGQIADAGVDGGAATAEALARATPAELKRINDLQAQLAKAAGTAGNTAAGALYDAGVKAAQGLVDGLKKQQGAIESQMKRIADAMVKAMKKALKMRSPSRRAREIGVQFMEGMPRGFEAMRSTVARSAASVANAAATAASGVAAVVPSIPAPGQLTAAYAAPAGGGDTTNNFYLSGGEASPDGILRALSWRGLVGRR</sequence>
<feature type="transmembrane region" description="Helical" evidence="1">
    <location>
        <begin position="429"/>
        <end position="448"/>
    </location>
</feature>
<dbReference type="OrthoDB" id="3404808at2"/>
<protein>
    <recommendedName>
        <fullName evidence="4">Tail protein</fullName>
    </recommendedName>
</protein>
<dbReference type="Proteomes" id="UP000245992">
    <property type="component" value="Unassembled WGS sequence"/>
</dbReference>
<evidence type="ECO:0000256" key="1">
    <source>
        <dbReference type="SAM" id="Phobius"/>
    </source>
</evidence>
<evidence type="ECO:0000313" key="2">
    <source>
        <dbReference type="EMBL" id="PVE04662.1"/>
    </source>
</evidence>
<dbReference type="STRING" id="1440053.GCA_000718095_03418"/>
<feature type="transmembrane region" description="Helical" evidence="1">
    <location>
        <begin position="454"/>
        <end position="476"/>
    </location>
</feature>
<keyword evidence="1" id="KW-0812">Transmembrane</keyword>
<dbReference type="SUPFAM" id="SSF48371">
    <property type="entry name" value="ARM repeat"/>
    <property type="match status" value="1"/>
</dbReference>
<organism evidence="2 3">
    <name type="scientific">Streptomyces scopuliridis RB72</name>
    <dbReference type="NCBI Taxonomy" id="1440053"/>
    <lineage>
        <taxon>Bacteria</taxon>
        <taxon>Bacillati</taxon>
        <taxon>Actinomycetota</taxon>
        <taxon>Actinomycetes</taxon>
        <taxon>Kitasatosporales</taxon>
        <taxon>Streptomycetaceae</taxon>
        <taxon>Streptomyces</taxon>
    </lineage>
</organism>
<proteinExistence type="predicted"/>
<accession>A0A2T7SP04</accession>
<evidence type="ECO:0000313" key="3">
    <source>
        <dbReference type="Proteomes" id="UP000245992"/>
    </source>
</evidence>